<feature type="compositionally biased region" description="Polar residues" evidence="1">
    <location>
        <begin position="15"/>
        <end position="24"/>
    </location>
</feature>
<sequence length="205" mass="22164">MGWFSRKKNEKNTTVEETAQQEPTHVNGPCDASEIADPEDLLDAGALLIPAVPGAQLQLTLNEDHTAVVGVVYVIDGSALQLQAFAAPKSHGIWDEVRLDMRTSIAQQGGSSVEVDGVFGKELHAQMPVEGGTAPHRFLGIDGHRWLLRATLYGRAGADDAAAEYILQILDRVAVRRGAEPHPPRELLTLQIPPQIQENLQAVEG</sequence>
<dbReference type="Proteomes" id="UP001215216">
    <property type="component" value="Chromosome"/>
</dbReference>
<organism evidence="2 3">
    <name type="scientific">Arcanobacterium canis</name>
    <dbReference type="NCBI Taxonomy" id="999183"/>
    <lineage>
        <taxon>Bacteria</taxon>
        <taxon>Bacillati</taxon>
        <taxon>Actinomycetota</taxon>
        <taxon>Actinomycetes</taxon>
        <taxon>Actinomycetales</taxon>
        <taxon>Actinomycetaceae</taxon>
        <taxon>Arcanobacterium</taxon>
    </lineage>
</organism>
<dbReference type="InterPro" id="IPR022183">
    <property type="entry name" value="DUF3710"/>
</dbReference>
<proteinExistence type="predicted"/>
<feature type="region of interest" description="Disordered" evidence="1">
    <location>
        <begin position="1"/>
        <end position="34"/>
    </location>
</feature>
<gene>
    <name evidence="2" type="ORF">P7079_04665</name>
</gene>
<name>A0ABY8FW10_9ACTO</name>
<protein>
    <submittedName>
        <fullName evidence="2">DUF3710 domain-containing protein</fullName>
    </submittedName>
</protein>
<dbReference type="EMBL" id="CP121208">
    <property type="protein sequence ID" value="WFM82704.1"/>
    <property type="molecule type" value="Genomic_DNA"/>
</dbReference>
<keyword evidence="3" id="KW-1185">Reference proteome</keyword>
<dbReference type="Pfam" id="PF12502">
    <property type="entry name" value="DUF3710"/>
    <property type="match status" value="1"/>
</dbReference>
<evidence type="ECO:0000256" key="1">
    <source>
        <dbReference type="SAM" id="MobiDB-lite"/>
    </source>
</evidence>
<reference evidence="2 3" key="1">
    <citation type="submission" date="2023-03" db="EMBL/GenBank/DDBJ databases">
        <title>Complete genome of Arcanobacterium canis strain DSM 25104 isolated in 2010 from a canine otitis externa in Germany.</title>
        <authorList>
            <person name="Borowiak M."/>
            <person name="Kreitlow A."/>
            <person name="Malorny B."/>
            <person name="Laemmler C."/>
            <person name="Prenger-Berninghoff E."/>
            <person name="Ploetz M."/>
            <person name="Abdulmawjood A."/>
        </authorList>
    </citation>
    <scope>NUCLEOTIDE SEQUENCE [LARGE SCALE GENOMIC DNA]</scope>
    <source>
        <strain evidence="2 3">DSM 25104</strain>
    </source>
</reference>
<evidence type="ECO:0000313" key="2">
    <source>
        <dbReference type="EMBL" id="WFM82704.1"/>
    </source>
</evidence>
<dbReference type="RefSeq" id="WP_278012130.1">
    <property type="nucleotide sequence ID" value="NZ_CP121208.1"/>
</dbReference>
<accession>A0ABY8FW10</accession>
<evidence type="ECO:0000313" key="3">
    <source>
        <dbReference type="Proteomes" id="UP001215216"/>
    </source>
</evidence>